<name>A0A172XBL3_BORTU</name>
<protein>
    <submittedName>
        <fullName evidence="2">Uncharacterized protein</fullName>
    </submittedName>
</protein>
<keyword evidence="1" id="KW-0472">Membrane</keyword>
<feature type="transmembrane region" description="Helical" evidence="1">
    <location>
        <begin position="41"/>
        <end position="63"/>
    </location>
</feature>
<evidence type="ECO:0000313" key="3">
    <source>
        <dbReference type="Proteomes" id="UP000264231"/>
    </source>
</evidence>
<evidence type="ECO:0000256" key="1">
    <source>
        <dbReference type="SAM" id="Phobius"/>
    </source>
</evidence>
<dbReference type="EMBL" id="CP015629">
    <property type="protein sequence ID" value="ANF33938.1"/>
    <property type="molecule type" value="Genomic_DNA"/>
</dbReference>
<accession>A0A172XBL3</accession>
<keyword evidence="1" id="KW-1133">Transmembrane helix</keyword>
<dbReference type="AlphaFoldDB" id="A0A172XBL3"/>
<proteinExistence type="predicted"/>
<sequence length="75" mass="8700">MKILYFILCSLINLSLMFLVFFLEFLCIAKLNIIVSSVFQLVLVFFMIIIAIVISYVLSSIILKNIISKFFNLDK</sequence>
<feature type="transmembrane region" description="Helical" evidence="1">
    <location>
        <begin position="12"/>
        <end position="35"/>
    </location>
</feature>
<organism evidence="2 3">
    <name type="scientific">Borrelia turicatae</name>
    <dbReference type="NCBI Taxonomy" id="142"/>
    <lineage>
        <taxon>Bacteria</taxon>
        <taxon>Pseudomonadati</taxon>
        <taxon>Spirochaetota</taxon>
        <taxon>Spirochaetia</taxon>
        <taxon>Spirochaetales</taxon>
        <taxon>Borreliaceae</taxon>
        <taxon>Borrelia</taxon>
    </lineage>
</organism>
<evidence type="ECO:0000313" key="2">
    <source>
        <dbReference type="EMBL" id="ANF33938.1"/>
    </source>
</evidence>
<gene>
    <name evidence="2" type="ORF">A7978_02355</name>
</gene>
<dbReference type="Proteomes" id="UP000264231">
    <property type="component" value="Chromosome"/>
</dbReference>
<reference evidence="2 3" key="1">
    <citation type="submission" date="2016-05" db="EMBL/GenBank/DDBJ databases">
        <title>Chromosome and linear plasmid sequence of a 2015 human isolate of tick-borne relapsing fever spirochete, Borrelia turicatae.</title>
        <authorList>
            <person name="Kingry L.C."/>
            <person name="Dhwani B."/>
            <person name="Replogle A."/>
            <person name="Sexton C."/>
            <person name="Rowe L."/>
            <person name="Stermole B.M."/>
            <person name="Christensen A.M."/>
            <person name="Schriefer M.E."/>
        </authorList>
    </citation>
    <scope>NUCLEOTIDE SEQUENCE [LARGE SCALE GENOMIC DNA]</scope>
    <source>
        <strain evidence="2 3">BTE5EL</strain>
    </source>
</reference>
<keyword evidence="1" id="KW-0812">Transmembrane</keyword>